<dbReference type="Proteomes" id="UP000199503">
    <property type="component" value="Unassembled WGS sequence"/>
</dbReference>
<dbReference type="EMBL" id="FOFV01000001">
    <property type="protein sequence ID" value="SEP98637.1"/>
    <property type="molecule type" value="Genomic_DNA"/>
</dbReference>
<name>A0A1H9CCB2_9PSEU</name>
<keyword evidence="2" id="KW-0732">Signal</keyword>
<dbReference type="AlphaFoldDB" id="A0A1H9CCB2"/>
<dbReference type="InterPro" id="IPR012341">
    <property type="entry name" value="6hp_glycosidase-like_sf"/>
</dbReference>
<dbReference type="PANTHER" id="PTHR33886:SF8">
    <property type="entry name" value="UNSATURATED RHAMNOGALACTURONAN HYDROLASE (EUROFUNG)"/>
    <property type="match status" value="1"/>
</dbReference>
<dbReference type="GO" id="GO:0016787">
    <property type="term" value="F:hydrolase activity"/>
    <property type="evidence" value="ECO:0007669"/>
    <property type="project" value="UniProtKB-KW"/>
</dbReference>
<dbReference type="InterPro" id="IPR052043">
    <property type="entry name" value="PolySaccharide_Degr_Enz"/>
</dbReference>
<accession>A0A1H9CCB2</accession>
<protein>
    <submittedName>
        <fullName evidence="3">Glycosyl Hydrolase Family 88</fullName>
    </submittedName>
</protein>
<keyword evidence="1 3" id="KW-0378">Hydrolase</keyword>
<evidence type="ECO:0000256" key="2">
    <source>
        <dbReference type="SAM" id="SignalP"/>
    </source>
</evidence>
<evidence type="ECO:0000313" key="3">
    <source>
        <dbReference type="EMBL" id="SEP98637.1"/>
    </source>
</evidence>
<dbReference type="PANTHER" id="PTHR33886">
    <property type="entry name" value="UNSATURATED RHAMNOGALACTURONAN HYDROLASE (EUROFUNG)"/>
    <property type="match status" value="1"/>
</dbReference>
<dbReference type="SUPFAM" id="SSF48208">
    <property type="entry name" value="Six-hairpin glycosidases"/>
    <property type="match status" value="1"/>
</dbReference>
<reference evidence="4" key="1">
    <citation type="submission" date="2016-10" db="EMBL/GenBank/DDBJ databases">
        <authorList>
            <person name="Varghese N."/>
            <person name="Submissions S."/>
        </authorList>
    </citation>
    <scope>NUCLEOTIDE SEQUENCE [LARGE SCALE GENOMIC DNA]</scope>
    <source>
        <strain evidence="4">DSM 44437</strain>
    </source>
</reference>
<proteinExistence type="predicted"/>
<feature type="signal peptide" evidence="2">
    <location>
        <begin position="1"/>
        <end position="25"/>
    </location>
</feature>
<evidence type="ECO:0000313" key="4">
    <source>
        <dbReference type="Proteomes" id="UP000199503"/>
    </source>
</evidence>
<dbReference type="Pfam" id="PF07470">
    <property type="entry name" value="Glyco_hydro_88"/>
    <property type="match status" value="1"/>
</dbReference>
<dbReference type="InterPro" id="IPR008928">
    <property type="entry name" value="6-hairpin_glycosidase_sf"/>
</dbReference>
<gene>
    <name evidence="3" type="ORF">SAMN04488000_101880</name>
</gene>
<dbReference type="InterPro" id="IPR010905">
    <property type="entry name" value="Glyco_hydro_88"/>
</dbReference>
<evidence type="ECO:0000256" key="1">
    <source>
        <dbReference type="ARBA" id="ARBA00022801"/>
    </source>
</evidence>
<dbReference type="Gene3D" id="1.50.10.10">
    <property type="match status" value="1"/>
</dbReference>
<sequence>MRMRTPLFVGALAGSLLLVPAAAQAVPCAVTDTMVEASQAWVTRGTDLAANTWSNAGFHTGNLAQVRTTGISNHKTWPWVQANHYLLPVDPAHPFAPDAQATGEPYLDVAYFHPEPEVLQPLRDNLRAQVRDGGTYWRSPDALNMALPSFTRIALADHDQAMLDYSFRSYQSLKARTFNEFTGLWSLNAQTNGWAVQGLAKAVLALPADHPYRAEYARTLAKSVRTLTFLQRHDGFWGTTGKDSGATAMITYAIAAGVNAGVLDRATYLPHAQKGWQALLTALDAGGLLGWTAARNSWRPASADDSAGFAVGSLLLAGQQLVPLTPGC</sequence>
<keyword evidence="4" id="KW-1185">Reference proteome</keyword>
<dbReference type="STRING" id="65499.SAMN04488000_101880"/>
<organism evidence="3 4">
    <name type="scientific">Lentzea albida</name>
    <dbReference type="NCBI Taxonomy" id="65499"/>
    <lineage>
        <taxon>Bacteria</taxon>
        <taxon>Bacillati</taxon>
        <taxon>Actinomycetota</taxon>
        <taxon>Actinomycetes</taxon>
        <taxon>Pseudonocardiales</taxon>
        <taxon>Pseudonocardiaceae</taxon>
        <taxon>Lentzea</taxon>
    </lineage>
</organism>
<dbReference type="OrthoDB" id="258246at2"/>
<feature type="chain" id="PRO_5011766508" evidence="2">
    <location>
        <begin position="26"/>
        <end position="328"/>
    </location>
</feature>
<dbReference type="GO" id="GO:0005975">
    <property type="term" value="P:carbohydrate metabolic process"/>
    <property type="evidence" value="ECO:0007669"/>
    <property type="project" value="InterPro"/>
</dbReference>